<keyword evidence="7" id="KW-1185">Reference proteome</keyword>
<evidence type="ECO:0000256" key="2">
    <source>
        <dbReference type="ARBA" id="ARBA00023015"/>
    </source>
</evidence>
<dbReference type="InterPro" id="IPR010982">
    <property type="entry name" value="Lambda_DNA-bd_dom_sf"/>
</dbReference>
<dbReference type="CDD" id="cd00093">
    <property type="entry name" value="HTH_XRE"/>
    <property type="match status" value="1"/>
</dbReference>
<sequence>MKKKDWHRADIIAAIKKKGTTLSEVSRTTGYAPSTLSNAFSHSWPKAEKIIADTIGVHPSEIWPSRYNKKSK</sequence>
<evidence type="ECO:0000259" key="5">
    <source>
        <dbReference type="Pfam" id="PF13693"/>
    </source>
</evidence>
<evidence type="ECO:0000313" key="7">
    <source>
        <dbReference type="Proteomes" id="UP000506160"/>
    </source>
</evidence>
<keyword evidence="3" id="KW-0238">DNA-binding</keyword>
<gene>
    <name evidence="6" type="ORF">O970_08270</name>
</gene>
<evidence type="ECO:0000256" key="4">
    <source>
        <dbReference type="ARBA" id="ARBA00023163"/>
    </source>
</evidence>
<dbReference type="SUPFAM" id="SSF47413">
    <property type="entry name" value="lambda repressor-like DNA-binding domains"/>
    <property type="match status" value="1"/>
</dbReference>
<name>A0AB94IAS7_9GAMM</name>
<keyword evidence="4" id="KW-0804">Transcription</keyword>
<dbReference type="Proteomes" id="UP000506160">
    <property type="component" value="Unassembled WGS sequence"/>
</dbReference>
<organism evidence="6 7">
    <name type="scientific">Candidatus Schmidhempelia bombi str. Bimp</name>
    <dbReference type="NCBI Taxonomy" id="1387197"/>
    <lineage>
        <taxon>Bacteria</taxon>
        <taxon>Pseudomonadati</taxon>
        <taxon>Pseudomonadota</taxon>
        <taxon>Gammaproteobacteria</taxon>
        <taxon>Orbales</taxon>
        <taxon>Orbaceae</taxon>
        <taxon>Candidatus Schmidhempelia</taxon>
    </lineage>
</organism>
<dbReference type="AlphaFoldDB" id="A0AB94IAS7"/>
<keyword evidence="2" id="KW-0805">Transcription regulation</keyword>
<dbReference type="InterPro" id="IPR001387">
    <property type="entry name" value="Cro/C1-type_HTH"/>
</dbReference>
<accession>A0AB94IAS7</accession>
<protein>
    <submittedName>
        <fullName evidence="6">Transcriptional regulator</fullName>
    </submittedName>
</protein>
<comment type="caution">
    <text evidence="6">The sequence shown here is derived from an EMBL/GenBank/DDBJ whole genome shotgun (WGS) entry which is preliminary data.</text>
</comment>
<dbReference type="Gene3D" id="1.10.260.40">
    <property type="entry name" value="lambda repressor-like DNA-binding domains"/>
    <property type="match status" value="1"/>
</dbReference>
<dbReference type="GO" id="GO:0003677">
    <property type="term" value="F:DNA binding"/>
    <property type="evidence" value="ECO:0007669"/>
    <property type="project" value="UniProtKB-KW"/>
</dbReference>
<dbReference type="EMBL" id="AWGA01000074">
    <property type="protein sequence ID" value="TEA26508.1"/>
    <property type="molecule type" value="Genomic_DNA"/>
</dbReference>
<dbReference type="InterPro" id="IPR038722">
    <property type="entry name" value="Ner_HTH_dom"/>
</dbReference>
<evidence type="ECO:0000256" key="3">
    <source>
        <dbReference type="ARBA" id="ARBA00023125"/>
    </source>
</evidence>
<reference evidence="6 7" key="1">
    <citation type="journal article" date="2014" name="Appl. Environ. Microbiol.">
        <title>Genomic features of a bumble bee symbiont reflect its host environment.</title>
        <authorList>
            <person name="Martinson V.G."/>
            <person name="Magoc T."/>
            <person name="Koch H."/>
            <person name="Salzberg S.L."/>
            <person name="Moran N.A."/>
        </authorList>
    </citation>
    <scope>NUCLEOTIDE SEQUENCE [LARGE SCALE GENOMIC DNA]</scope>
    <source>
        <strain evidence="6 7">Bimp</strain>
    </source>
</reference>
<feature type="domain" description="Ner winged helix-turn-helix DNA-binding" evidence="5">
    <location>
        <begin position="5"/>
        <end position="71"/>
    </location>
</feature>
<proteinExistence type="inferred from homology"/>
<dbReference type="Pfam" id="PF13693">
    <property type="entry name" value="HTH_35"/>
    <property type="match status" value="1"/>
</dbReference>
<evidence type="ECO:0000313" key="6">
    <source>
        <dbReference type="EMBL" id="TEA26508.1"/>
    </source>
</evidence>
<evidence type="ECO:0000256" key="1">
    <source>
        <dbReference type="ARBA" id="ARBA00006157"/>
    </source>
</evidence>
<dbReference type="RefSeq" id="WP_024496642.1">
    <property type="nucleotide sequence ID" value="NZ_AWGA01000074.1"/>
</dbReference>
<comment type="similarity">
    <text evidence="1">Belongs to the ner transcriptional regulatory family.</text>
</comment>